<dbReference type="GO" id="GO:0005524">
    <property type="term" value="F:ATP binding"/>
    <property type="evidence" value="ECO:0007669"/>
    <property type="project" value="UniProtKB-UniRule"/>
</dbReference>
<evidence type="ECO:0000256" key="4">
    <source>
        <dbReference type="PROSITE-ProRule" id="PRU10141"/>
    </source>
</evidence>
<evidence type="ECO:0000256" key="6">
    <source>
        <dbReference type="SAM" id="MobiDB-lite"/>
    </source>
</evidence>
<keyword evidence="2 4" id="KW-0547">Nucleotide-binding</keyword>
<feature type="non-terminal residue" evidence="8">
    <location>
        <position position="426"/>
    </location>
</feature>
<evidence type="ECO:0000313" key="8">
    <source>
        <dbReference type="EMBL" id="CAJ0573233.1"/>
    </source>
</evidence>
<dbReference type="SUPFAM" id="SSF56112">
    <property type="entry name" value="Protein kinase-like (PK-like)"/>
    <property type="match status" value="1"/>
</dbReference>
<reference evidence="8" key="1">
    <citation type="submission" date="2023-06" db="EMBL/GenBank/DDBJ databases">
        <authorList>
            <person name="Delattre M."/>
        </authorList>
    </citation>
    <scope>NUCLEOTIDE SEQUENCE</scope>
    <source>
        <strain evidence="8">AF72</strain>
    </source>
</reference>
<feature type="region of interest" description="Disordered" evidence="6">
    <location>
        <begin position="388"/>
        <end position="426"/>
    </location>
</feature>
<dbReference type="InterPro" id="IPR000719">
    <property type="entry name" value="Prot_kinase_dom"/>
</dbReference>
<dbReference type="InterPro" id="IPR017441">
    <property type="entry name" value="Protein_kinase_ATP_BS"/>
</dbReference>
<feature type="binding site" evidence="4">
    <location>
        <position position="122"/>
    </location>
    <ligand>
        <name>ATP</name>
        <dbReference type="ChEBI" id="CHEBI:30616"/>
    </ligand>
</feature>
<dbReference type="InterPro" id="IPR011009">
    <property type="entry name" value="Kinase-like_dom_sf"/>
</dbReference>
<keyword evidence="3 4" id="KW-0067">ATP-binding</keyword>
<organism evidence="8 9">
    <name type="scientific">Mesorhabditis spiculigera</name>
    <dbReference type="NCBI Taxonomy" id="96644"/>
    <lineage>
        <taxon>Eukaryota</taxon>
        <taxon>Metazoa</taxon>
        <taxon>Ecdysozoa</taxon>
        <taxon>Nematoda</taxon>
        <taxon>Chromadorea</taxon>
        <taxon>Rhabditida</taxon>
        <taxon>Rhabditina</taxon>
        <taxon>Rhabditomorpha</taxon>
        <taxon>Rhabditoidea</taxon>
        <taxon>Rhabditidae</taxon>
        <taxon>Mesorhabditinae</taxon>
        <taxon>Mesorhabditis</taxon>
    </lineage>
</organism>
<dbReference type="InterPro" id="IPR008271">
    <property type="entry name" value="Ser/Thr_kinase_AS"/>
</dbReference>
<dbReference type="PROSITE" id="PS00107">
    <property type="entry name" value="PROTEIN_KINASE_ATP"/>
    <property type="match status" value="1"/>
</dbReference>
<keyword evidence="9" id="KW-1185">Reference proteome</keyword>
<sequence>MSPNYVVRWSTGVTPHFVLTSGWQRSTEPCVISHLLLAALVMDDLPASGSARSPSAPQWPPLNPRLLPKVQRPCGRDEKPPMLANNSLFIKRFSIKGMIGQGGYGQIYQARDTVTKQDVAIKIEPKVRRERVAKRMMLEQRVLIELKGKPHAPYLIASGHQEQINYFVLQLLSVNLSDLKKMSPHKRLSKSTVGRIMEQGISALREIHRAGYVHRDVKPGNICFGVTPASQRRLILLDFGLVRRYLNEDGTLRTPRENCGFRGTVRYVSVRVHKHMEQAPCDDLVSMFYTGLELLLSDLPWKTKKHTREIKRMKEEIGKIDFVQFQEAIGDVFTDFGRMIYLLQGDDEPDYDLLIRALHDMRKPHRLYDPYDWDNGWVDVEEWAPGAAPTAAHPPVPARSSRARIDSAKAASSPPIGSRVVSALAG</sequence>
<evidence type="ECO:0000259" key="7">
    <source>
        <dbReference type="PROSITE" id="PS50011"/>
    </source>
</evidence>
<dbReference type="PROSITE" id="PS50011">
    <property type="entry name" value="PROTEIN_KINASE_DOM"/>
    <property type="match status" value="1"/>
</dbReference>
<feature type="domain" description="Protein kinase" evidence="7">
    <location>
        <begin position="93"/>
        <end position="368"/>
    </location>
</feature>
<protein>
    <recommendedName>
        <fullName evidence="1">non-specific serine/threonine protein kinase</fullName>
        <ecNumber evidence="1">2.7.11.1</ecNumber>
    </recommendedName>
</protein>
<dbReference type="PROSITE" id="PS00108">
    <property type="entry name" value="PROTEIN_KINASE_ST"/>
    <property type="match status" value="1"/>
</dbReference>
<evidence type="ECO:0000256" key="3">
    <source>
        <dbReference type="ARBA" id="ARBA00022840"/>
    </source>
</evidence>
<dbReference type="InterPro" id="IPR050235">
    <property type="entry name" value="CK1_Ser-Thr_kinase"/>
</dbReference>
<evidence type="ECO:0000256" key="5">
    <source>
        <dbReference type="RuleBase" id="RU000304"/>
    </source>
</evidence>
<keyword evidence="5" id="KW-0723">Serine/threonine-protein kinase</keyword>
<proteinExistence type="inferred from homology"/>
<dbReference type="EC" id="2.7.11.1" evidence="1"/>
<comment type="similarity">
    <text evidence="5">Belongs to the protein kinase superfamily.</text>
</comment>
<dbReference type="GO" id="GO:0004674">
    <property type="term" value="F:protein serine/threonine kinase activity"/>
    <property type="evidence" value="ECO:0007669"/>
    <property type="project" value="UniProtKB-KW"/>
</dbReference>
<dbReference type="Gene3D" id="1.10.510.10">
    <property type="entry name" value="Transferase(Phosphotransferase) domain 1"/>
    <property type="match status" value="1"/>
</dbReference>
<accession>A0AA36CSK1</accession>
<dbReference type="SMART" id="SM00220">
    <property type="entry name" value="S_TKc"/>
    <property type="match status" value="1"/>
</dbReference>
<name>A0AA36CSK1_9BILA</name>
<dbReference type="AlphaFoldDB" id="A0AA36CSK1"/>
<gene>
    <name evidence="8" type="ORF">MSPICULIGERA_LOCUS11600</name>
</gene>
<comment type="caution">
    <text evidence="8">The sequence shown here is derived from an EMBL/GenBank/DDBJ whole genome shotgun (WGS) entry which is preliminary data.</text>
</comment>
<evidence type="ECO:0000313" key="9">
    <source>
        <dbReference type="Proteomes" id="UP001177023"/>
    </source>
</evidence>
<evidence type="ECO:0000256" key="1">
    <source>
        <dbReference type="ARBA" id="ARBA00012513"/>
    </source>
</evidence>
<dbReference type="EMBL" id="CATQJA010002617">
    <property type="protein sequence ID" value="CAJ0573233.1"/>
    <property type="molecule type" value="Genomic_DNA"/>
</dbReference>
<keyword evidence="5" id="KW-0418">Kinase</keyword>
<keyword evidence="5" id="KW-0808">Transferase</keyword>
<evidence type="ECO:0000256" key="2">
    <source>
        <dbReference type="ARBA" id="ARBA00022741"/>
    </source>
</evidence>
<dbReference type="PANTHER" id="PTHR11909">
    <property type="entry name" value="CASEIN KINASE-RELATED"/>
    <property type="match status" value="1"/>
</dbReference>
<dbReference type="Pfam" id="PF00069">
    <property type="entry name" value="Pkinase"/>
    <property type="match status" value="1"/>
</dbReference>
<dbReference type="Proteomes" id="UP001177023">
    <property type="component" value="Unassembled WGS sequence"/>
</dbReference>